<evidence type="ECO:0000256" key="1">
    <source>
        <dbReference type="ARBA" id="ARBA00004123"/>
    </source>
</evidence>
<reference evidence="9 11" key="1">
    <citation type="submission" date="2024-10" db="EMBL/GenBank/DDBJ databases">
        <authorList>
            <person name="Kim D."/>
        </authorList>
    </citation>
    <scope>NUCLEOTIDE SEQUENCE [LARGE SCALE GENOMIC DNA]</scope>
    <source>
        <strain evidence="9">Taebaek</strain>
    </source>
</reference>
<gene>
    <name evidence="10" type="ORF">niasHS_009490</name>
    <name evidence="9" type="ORF">niasHS_016928</name>
</gene>
<evidence type="ECO:0000256" key="7">
    <source>
        <dbReference type="PROSITE-ProRule" id="PRU00042"/>
    </source>
</evidence>
<dbReference type="FunFam" id="3.30.160.60:FF:000706">
    <property type="entry name" value="Zinc finger protein"/>
    <property type="match status" value="1"/>
</dbReference>
<comment type="subcellular location">
    <subcellularLocation>
        <location evidence="1">Nucleus</location>
    </subcellularLocation>
</comment>
<evidence type="ECO:0000256" key="5">
    <source>
        <dbReference type="ARBA" id="ARBA00022833"/>
    </source>
</evidence>
<protein>
    <recommendedName>
        <fullName evidence="8">C2H2-type domain-containing protein</fullName>
    </recommendedName>
</protein>
<keyword evidence="6" id="KW-0539">Nucleus</keyword>
<proteinExistence type="predicted"/>
<dbReference type="PANTHER" id="PTHR16515:SF49">
    <property type="entry name" value="GASTRULA ZINC FINGER PROTEIN XLCGF49.1-LIKE-RELATED"/>
    <property type="match status" value="1"/>
</dbReference>
<dbReference type="PROSITE" id="PS00028">
    <property type="entry name" value="ZINC_FINGER_C2H2_1"/>
    <property type="match status" value="3"/>
</dbReference>
<dbReference type="SMART" id="SM00355">
    <property type="entry name" value="ZnF_C2H2"/>
    <property type="match status" value="3"/>
</dbReference>
<dbReference type="InterPro" id="IPR050331">
    <property type="entry name" value="Zinc_finger"/>
</dbReference>
<dbReference type="Proteomes" id="UP001620645">
    <property type="component" value="Unassembled WGS sequence"/>
</dbReference>
<dbReference type="FunFam" id="3.30.160.60:FF:000446">
    <property type="entry name" value="Zinc finger protein"/>
    <property type="match status" value="1"/>
</dbReference>
<accession>A0ABD2HRU2</accession>
<keyword evidence="4 7" id="KW-0863">Zinc-finger</keyword>
<feature type="domain" description="C2H2-type" evidence="8">
    <location>
        <begin position="127"/>
        <end position="155"/>
    </location>
</feature>
<keyword evidence="2" id="KW-0479">Metal-binding</keyword>
<dbReference type="EMBL" id="JBICCN010000224">
    <property type="protein sequence ID" value="KAL3085539.1"/>
    <property type="molecule type" value="Genomic_DNA"/>
</dbReference>
<keyword evidence="5" id="KW-0862">Zinc</keyword>
<evidence type="ECO:0000313" key="10">
    <source>
        <dbReference type="EMBL" id="KAL3085539.1"/>
    </source>
</evidence>
<dbReference type="Pfam" id="PF00096">
    <property type="entry name" value="zf-C2H2"/>
    <property type="match status" value="1"/>
</dbReference>
<organism evidence="9 11">
    <name type="scientific">Heterodera schachtii</name>
    <name type="common">Sugarbeet cyst nematode worm</name>
    <name type="synonym">Tylenchus schachtii</name>
    <dbReference type="NCBI Taxonomy" id="97005"/>
    <lineage>
        <taxon>Eukaryota</taxon>
        <taxon>Metazoa</taxon>
        <taxon>Ecdysozoa</taxon>
        <taxon>Nematoda</taxon>
        <taxon>Chromadorea</taxon>
        <taxon>Rhabditida</taxon>
        <taxon>Tylenchina</taxon>
        <taxon>Tylenchomorpha</taxon>
        <taxon>Tylenchoidea</taxon>
        <taxon>Heteroderidae</taxon>
        <taxon>Heteroderinae</taxon>
        <taxon>Heterodera</taxon>
    </lineage>
</organism>
<dbReference type="PANTHER" id="PTHR16515">
    <property type="entry name" value="PR DOMAIN ZINC FINGER PROTEIN"/>
    <property type="match status" value="1"/>
</dbReference>
<evidence type="ECO:0000256" key="6">
    <source>
        <dbReference type="ARBA" id="ARBA00023242"/>
    </source>
</evidence>
<comment type="caution">
    <text evidence="9">The sequence shown here is derived from an EMBL/GenBank/DDBJ whole genome shotgun (WGS) entry which is preliminary data.</text>
</comment>
<dbReference type="Pfam" id="PF13894">
    <property type="entry name" value="zf-C2H2_4"/>
    <property type="match status" value="1"/>
</dbReference>
<dbReference type="InterPro" id="IPR036236">
    <property type="entry name" value="Znf_C2H2_sf"/>
</dbReference>
<dbReference type="InterPro" id="IPR013087">
    <property type="entry name" value="Znf_C2H2_type"/>
</dbReference>
<evidence type="ECO:0000313" key="11">
    <source>
        <dbReference type="Proteomes" id="UP001620645"/>
    </source>
</evidence>
<evidence type="ECO:0000313" key="9">
    <source>
        <dbReference type="EMBL" id="KAL3069046.1"/>
    </source>
</evidence>
<dbReference type="SUPFAM" id="SSF57667">
    <property type="entry name" value="beta-beta-alpha zinc fingers"/>
    <property type="match status" value="1"/>
</dbReference>
<evidence type="ECO:0000256" key="3">
    <source>
        <dbReference type="ARBA" id="ARBA00022737"/>
    </source>
</evidence>
<dbReference type="EMBL" id="JBICCN010000431">
    <property type="protein sequence ID" value="KAL3069046.1"/>
    <property type="molecule type" value="Genomic_DNA"/>
</dbReference>
<feature type="domain" description="C2H2-type" evidence="8">
    <location>
        <begin position="73"/>
        <end position="100"/>
    </location>
</feature>
<dbReference type="Gene3D" id="3.30.160.60">
    <property type="entry name" value="Classic Zinc Finger"/>
    <property type="match status" value="2"/>
</dbReference>
<dbReference type="PROSITE" id="PS50157">
    <property type="entry name" value="ZINC_FINGER_C2H2_2"/>
    <property type="match status" value="3"/>
</dbReference>
<evidence type="ECO:0000259" key="8">
    <source>
        <dbReference type="PROSITE" id="PS50157"/>
    </source>
</evidence>
<dbReference type="GO" id="GO:0008270">
    <property type="term" value="F:zinc ion binding"/>
    <property type="evidence" value="ECO:0007669"/>
    <property type="project" value="UniProtKB-KW"/>
</dbReference>
<dbReference type="GO" id="GO:0005634">
    <property type="term" value="C:nucleus"/>
    <property type="evidence" value="ECO:0007669"/>
    <property type="project" value="UniProtKB-SubCell"/>
</dbReference>
<keyword evidence="3" id="KW-0677">Repeat</keyword>
<keyword evidence="11" id="KW-1185">Reference proteome</keyword>
<dbReference type="AlphaFoldDB" id="A0ABD2HRU2"/>
<name>A0ABD2HRU2_HETSC</name>
<evidence type="ECO:0000256" key="2">
    <source>
        <dbReference type="ARBA" id="ARBA00022723"/>
    </source>
</evidence>
<sequence length="155" mass="17264">MPTPEYVTVPAPTPVAITASESVAVVTAPISVAVTVSESAVVMTAPISVAVSSLEHVPDLASVRENAHQPGPFPCTFCEKKYTSKQSLINHQTVHTGERNFHCHQCAKKFAHSENLRRHCKSVHRGFKCHECETDFERFFDLKKHLNFAHKRTNE</sequence>
<feature type="domain" description="C2H2-type" evidence="8">
    <location>
        <begin position="101"/>
        <end position="129"/>
    </location>
</feature>
<dbReference type="GO" id="GO:0000122">
    <property type="term" value="P:negative regulation of transcription by RNA polymerase II"/>
    <property type="evidence" value="ECO:0007669"/>
    <property type="project" value="UniProtKB-ARBA"/>
</dbReference>
<evidence type="ECO:0000256" key="4">
    <source>
        <dbReference type="ARBA" id="ARBA00022771"/>
    </source>
</evidence>